<feature type="transmembrane region" description="Helical" evidence="5">
    <location>
        <begin position="358"/>
        <end position="380"/>
    </location>
</feature>
<proteinExistence type="predicted"/>
<dbReference type="InterPro" id="IPR011701">
    <property type="entry name" value="MFS"/>
</dbReference>
<name>A0A4Y3KVX8_9CELL</name>
<feature type="transmembrane region" description="Helical" evidence="5">
    <location>
        <begin position="322"/>
        <end position="346"/>
    </location>
</feature>
<dbReference type="PANTHER" id="PTHR23542:SF1">
    <property type="entry name" value="MAJOR FACILITATOR SUPERFAMILY (MFS) PROFILE DOMAIN-CONTAINING PROTEIN"/>
    <property type="match status" value="1"/>
</dbReference>
<dbReference type="Gene3D" id="1.20.1250.20">
    <property type="entry name" value="MFS general substrate transporter like domains"/>
    <property type="match status" value="1"/>
</dbReference>
<evidence type="ECO:0000313" key="7">
    <source>
        <dbReference type="EMBL" id="GEA88223.1"/>
    </source>
</evidence>
<dbReference type="Proteomes" id="UP000317046">
    <property type="component" value="Unassembled WGS sequence"/>
</dbReference>
<dbReference type="InterPro" id="IPR020846">
    <property type="entry name" value="MFS_dom"/>
</dbReference>
<feature type="transmembrane region" description="Helical" evidence="5">
    <location>
        <begin position="298"/>
        <end position="316"/>
    </location>
</feature>
<feature type="domain" description="Major facilitator superfamily (MFS) profile" evidence="6">
    <location>
        <begin position="230"/>
        <end position="437"/>
    </location>
</feature>
<dbReference type="GO" id="GO:0005886">
    <property type="term" value="C:plasma membrane"/>
    <property type="evidence" value="ECO:0007669"/>
    <property type="project" value="UniProtKB-SubCell"/>
</dbReference>
<keyword evidence="4 5" id="KW-0472">Membrane</keyword>
<dbReference type="GO" id="GO:0022857">
    <property type="term" value="F:transmembrane transporter activity"/>
    <property type="evidence" value="ECO:0007669"/>
    <property type="project" value="InterPro"/>
</dbReference>
<evidence type="ECO:0000256" key="1">
    <source>
        <dbReference type="ARBA" id="ARBA00004651"/>
    </source>
</evidence>
<keyword evidence="3 5" id="KW-1133">Transmembrane helix</keyword>
<dbReference type="AlphaFoldDB" id="A0A4Y3KVX8"/>
<comment type="subcellular location">
    <subcellularLocation>
        <location evidence="1">Cell membrane</location>
        <topology evidence="1">Multi-pass membrane protein</topology>
    </subcellularLocation>
</comment>
<feature type="transmembrane region" description="Helical" evidence="5">
    <location>
        <begin position="21"/>
        <end position="45"/>
    </location>
</feature>
<evidence type="ECO:0000256" key="4">
    <source>
        <dbReference type="ARBA" id="ARBA00023136"/>
    </source>
</evidence>
<accession>A0A4Y3KVX8</accession>
<dbReference type="PANTHER" id="PTHR23542">
    <property type="match status" value="1"/>
</dbReference>
<dbReference type="InterPro" id="IPR036259">
    <property type="entry name" value="MFS_trans_sf"/>
</dbReference>
<dbReference type="EMBL" id="BJLR01000019">
    <property type="protein sequence ID" value="GEA88223.1"/>
    <property type="molecule type" value="Genomic_DNA"/>
</dbReference>
<keyword evidence="2 5" id="KW-0812">Transmembrane</keyword>
<protein>
    <submittedName>
        <fullName evidence="7">Major facilitator superfamily MFS</fullName>
    </submittedName>
</protein>
<reference evidence="7" key="1">
    <citation type="submission" date="2019-06" db="EMBL/GenBank/DDBJ databases">
        <title>Whole genome shotgun sequence of Cellulomonas cellasea NBRC 3753.</title>
        <authorList>
            <person name="Hosoyama A."/>
            <person name="Uohara A."/>
            <person name="Ohji S."/>
            <person name="Ichikawa N."/>
        </authorList>
    </citation>
    <scope>NUCLEOTIDE SEQUENCE [LARGE SCALE GENOMIC DNA]</scope>
    <source>
        <strain evidence="7">NBRC 3753</strain>
    </source>
</reference>
<dbReference type="Pfam" id="PF07690">
    <property type="entry name" value="MFS_1"/>
    <property type="match status" value="1"/>
</dbReference>
<feature type="transmembrane region" description="Helical" evidence="5">
    <location>
        <begin position="170"/>
        <end position="190"/>
    </location>
</feature>
<evidence type="ECO:0000256" key="2">
    <source>
        <dbReference type="ARBA" id="ARBA00022692"/>
    </source>
</evidence>
<organism evidence="7 8">
    <name type="scientific">Cellulomonas cellasea</name>
    <dbReference type="NCBI Taxonomy" id="43670"/>
    <lineage>
        <taxon>Bacteria</taxon>
        <taxon>Bacillati</taxon>
        <taxon>Actinomycetota</taxon>
        <taxon>Actinomycetes</taxon>
        <taxon>Micrococcales</taxon>
        <taxon>Cellulomonadaceae</taxon>
        <taxon>Cellulomonas</taxon>
    </lineage>
</organism>
<feature type="transmembrane region" description="Helical" evidence="5">
    <location>
        <begin position="141"/>
        <end position="164"/>
    </location>
</feature>
<evidence type="ECO:0000259" key="6">
    <source>
        <dbReference type="PROSITE" id="PS50850"/>
    </source>
</evidence>
<evidence type="ECO:0000313" key="8">
    <source>
        <dbReference type="Proteomes" id="UP000317046"/>
    </source>
</evidence>
<feature type="transmembrane region" description="Helical" evidence="5">
    <location>
        <begin position="108"/>
        <end position="129"/>
    </location>
</feature>
<feature type="transmembrane region" description="Helical" evidence="5">
    <location>
        <begin position="51"/>
        <end position="72"/>
    </location>
</feature>
<evidence type="ECO:0000256" key="3">
    <source>
        <dbReference type="ARBA" id="ARBA00022989"/>
    </source>
</evidence>
<feature type="transmembrane region" description="Helical" evidence="5">
    <location>
        <begin position="386"/>
        <end position="407"/>
    </location>
</feature>
<gene>
    <name evidence="7" type="ORF">CCE01nite_21720</name>
</gene>
<dbReference type="SUPFAM" id="SSF103473">
    <property type="entry name" value="MFS general substrate transporter"/>
    <property type="match status" value="1"/>
</dbReference>
<evidence type="ECO:0000256" key="5">
    <source>
        <dbReference type="SAM" id="Phobius"/>
    </source>
</evidence>
<dbReference type="PROSITE" id="PS50850">
    <property type="entry name" value="MFS"/>
    <property type="match status" value="1"/>
</dbReference>
<sequence>MASVSLSPYVDLLRLPGVLRLVLVALVARVPHAASGVVVTLHVVLTLDKGYGQAGVVVAAVTIGSAIGAPWRGRRVDTLGLRRALVPSVVVESAVWVVAPFLGYEALVVAAFVAGLFLVPVFSVVRQSLGVLVPPAQQRTGFALDSVGTELTFMLAPVVGVLVATQLSTTVALVSVGVSTVAAGALLIWFDPPTRTSQVHARAAAAASVDAEGAVPLATPVPAGPVPGASVVRVVTPALMVVLAAAVAVSFVLNATDVSIVAALESWDRESSVGWVIALWAGGSVVGGLAYGAGRRAVHPLVLVLVLALLTLPAAIAGTPLLLAAAVVLAGVPCAPALSSITAALVRLAPEERRGEVMGWQGTAMTVGAAVGAPLCGWFIDRHGAGAGFLTASVLGVVLAGGGLLVLRLSRDRSLRSATGTAPDAVDEAPVAVDARG</sequence>
<feature type="transmembrane region" description="Helical" evidence="5">
    <location>
        <begin position="273"/>
        <end position="291"/>
    </location>
</feature>
<keyword evidence="8" id="KW-1185">Reference proteome</keyword>
<dbReference type="RefSeq" id="WP_141372341.1">
    <property type="nucleotide sequence ID" value="NZ_BJLR01000019.1"/>
</dbReference>
<comment type="caution">
    <text evidence="7">The sequence shown here is derived from an EMBL/GenBank/DDBJ whole genome shotgun (WGS) entry which is preliminary data.</text>
</comment>
<feature type="transmembrane region" description="Helical" evidence="5">
    <location>
        <begin position="84"/>
        <end position="102"/>
    </location>
</feature>
<feature type="transmembrane region" description="Helical" evidence="5">
    <location>
        <begin position="234"/>
        <end position="253"/>
    </location>
</feature>